<evidence type="ECO:0000259" key="1">
    <source>
        <dbReference type="Pfam" id="PF08839"/>
    </source>
</evidence>
<gene>
    <name evidence="2" type="ORF">PSON_ATCC_30995.1.T0680127</name>
</gene>
<dbReference type="InterPro" id="IPR014939">
    <property type="entry name" value="CDT1_Gemini-bd-like"/>
</dbReference>
<dbReference type="AlphaFoldDB" id="A0A8S1P3F0"/>
<reference evidence="2" key="1">
    <citation type="submission" date="2021-01" db="EMBL/GenBank/DDBJ databases">
        <authorList>
            <consortium name="Genoscope - CEA"/>
            <person name="William W."/>
        </authorList>
    </citation>
    <scope>NUCLEOTIDE SEQUENCE</scope>
</reference>
<dbReference type="Pfam" id="PF08839">
    <property type="entry name" value="CDT1"/>
    <property type="match status" value="1"/>
</dbReference>
<name>A0A8S1P3F0_9CILI</name>
<keyword evidence="3" id="KW-1185">Reference proteome</keyword>
<dbReference type="OrthoDB" id="284032at2759"/>
<sequence length="314" mass="37474">MSDFLFISERLLPTVKKVKLDLFNSFEDETMSAMIKKQEESFIPFLSLRQKYGVHQKGGFYPLPKKYASLLDLFNKIEMNYLRNKCQIQFTVQNNFSDIIQVLQLLTLDPSLYKIKGIQDGIVIQHPFQNNHNNNDKNNVKYSLEINQFQELIEKRIKKLREKLDQQVQMKHKEHLAIINCEDFEQFGSQFKLYHNDFDLNDVPDIRPIKLKKSIFSKELVQFHLDILNFMADYYDKRGVSFMFYDNIVTILSVHFNKVKSEIEKALKNLMNLLTDKMQIIMDHINKQRWMVQLDRTSLPFINKQCILNLFFCY</sequence>
<evidence type="ECO:0000313" key="3">
    <source>
        <dbReference type="Proteomes" id="UP000692954"/>
    </source>
</evidence>
<dbReference type="EMBL" id="CAJJDN010000068">
    <property type="protein sequence ID" value="CAD8097395.1"/>
    <property type="molecule type" value="Genomic_DNA"/>
</dbReference>
<feature type="domain" description="CDT1 Geminin-binding" evidence="1">
    <location>
        <begin position="127"/>
        <end position="211"/>
    </location>
</feature>
<dbReference type="Proteomes" id="UP000692954">
    <property type="component" value="Unassembled WGS sequence"/>
</dbReference>
<comment type="caution">
    <text evidence="2">The sequence shown here is derived from an EMBL/GenBank/DDBJ whole genome shotgun (WGS) entry which is preliminary data.</text>
</comment>
<organism evidence="2 3">
    <name type="scientific">Paramecium sonneborni</name>
    <dbReference type="NCBI Taxonomy" id="65129"/>
    <lineage>
        <taxon>Eukaryota</taxon>
        <taxon>Sar</taxon>
        <taxon>Alveolata</taxon>
        <taxon>Ciliophora</taxon>
        <taxon>Intramacronucleata</taxon>
        <taxon>Oligohymenophorea</taxon>
        <taxon>Peniculida</taxon>
        <taxon>Parameciidae</taxon>
        <taxon>Paramecium</taxon>
    </lineage>
</organism>
<evidence type="ECO:0000313" key="2">
    <source>
        <dbReference type="EMBL" id="CAD8097395.1"/>
    </source>
</evidence>
<accession>A0A8S1P3F0</accession>
<proteinExistence type="predicted"/>
<protein>
    <recommendedName>
        <fullName evidence="1">CDT1 Geminin-binding domain-containing protein</fullName>
    </recommendedName>
</protein>